<comment type="similarity">
    <text evidence="2">Belongs to the amino acid-polyamine-organocation (APC) superfamily. Spore germination protein (SGP) (TC 2.A.3.9) family.</text>
</comment>
<comment type="caution">
    <text evidence="9">The sequence shown here is derived from an EMBL/GenBank/DDBJ whole genome shotgun (WGS) entry which is preliminary data.</text>
</comment>
<evidence type="ECO:0000313" key="9">
    <source>
        <dbReference type="EMBL" id="RUT45206.1"/>
    </source>
</evidence>
<dbReference type="InterPro" id="IPR004761">
    <property type="entry name" value="Spore_GerAB"/>
</dbReference>
<organism evidence="9 10">
    <name type="scientific">Paenibacillus anaericanus</name>
    <dbReference type="NCBI Taxonomy" id="170367"/>
    <lineage>
        <taxon>Bacteria</taxon>
        <taxon>Bacillati</taxon>
        <taxon>Bacillota</taxon>
        <taxon>Bacilli</taxon>
        <taxon>Bacillales</taxon>
        <taxon>Paenibacillaceae</taxon>
        <taxon>Paenibacillus</taxon>
    </lineage>
</organism>
<feature type="transmembrane region" description="Helical" evidence="8">
    <location>
        <begin position="197"/>
        <end position="215"/>
    </location>
</feature>
<evidence type="ECO:0000256" key="7">
    <source>
        <dbReference type="ARBA" id="ARBA00023136"/>
    </source>
</evidence>
<dbReference type="RefSeq" id="WP_127193098.1">
    <property type="nucleotide sequence ID" value="NZ_RZNY01000013.1"/>
</dbReference>
<evidence type="ECO:0000256" key="8">
    <source>
        <dbReference type="SAM" id="Phobius"/>
    </source>
</evidence>
<protein>
    <submittedName>
        <fullName evidence="9">Spore gernimation protein</fullName>
    </submittedName>
</protein>
<evidence type="ECO:0000256" key="6">
    <source>
        <dbReference type="ARBA" id="ARBA00022989"/>
    </source>
</evidence>
<proteinExistence type="inferred from homology"/>
<feature type="transmembrane region" description="Helical" evidence="8">
    <location>
        <begin position="316"/>
        <end position="338"/>
    </location>
</feature>
<feature type="transmembrane region" description="Helical" evidence="8">
    <location>
        <begin position="344"/>
        <end position="363"/>
    </location>
</feature>
<evidence type="ECO:0000313" key="10">
    <source>
        <dbReference type="Proteomes" id="UP000279446"/>
    </source>
</evidence>
<evidence type="ECO:0000256" key="3">
    <source>
        <dbReference type="ARBA" id="ARBA00022448"/>
    </source>
</evidence>
<evidence type="ECO:0000256" key="5">
    <source>
        <dbReference type="ARBA" id="ARBA00022692"/>
    </source>
</evidence>
<keyword evidence="5 8" id="KW-0812">Transmembrane</keyword>
<comment type="subcellular location">
    <subcellularLocation>
        <location evidence="1">Membrane</location>
        <topology evidence="1">Multi-pass membrane protein</topology>
    </subcellularLocation>
</comment>
<accession>A0A3S1DN64</accession>
<feature type="transmembrane region" description="Helical" evidence="8">
    <location>
        <begin position="227"/>
        <end position="259"/>
    </location>
</feature>
<dbReference type="Proteomes" id="UP000279446">
    <property type="component" value="Unassembled WGS sequence"/>
</dbReference>
<dbReference type="PANTHER" id="PTHR34975">
    <property type="entry name" value="SPORE GERMINATION PROTEIN A2"/>
    <property type="match status" value="1"/>
</dbReference>
<name>A0A3S1DN64_9BACL</name>
<keyword evidence="6 8" id="KW-1133">Transmembrane helix</keyword>
<dbReference type="PANTHER" id="PTHR34975:SF2">
    <property type="entry name" value="SPORE GERMINATION PROTEIN A2"/>
    <property type="match status" value="1"/>
</dbReference>
<feature type="transmembrane region" description="Helical" evidence="8">
    <location>
        <begin position="90"/>
        <end position="109"/>
    </location>
</feature>
<feature type="transmembrane region" description="Helical" evidence="8">
    <location>
        <begin position="279"/>
        <end position="304"/>
    </location>
</feature>
<evidence type="ECO:0000256" key="1">
    <source>
        <dbReference type="ARBA" id="ARBA00004141"/>
    </source>
</evidence>
<keyword evidence="7 8" id="KW-0472">Membrane</keyword>
<evidence type="ECO:0000256" key="2">
    <source>
        <dbReference type="ARBA" id="ARBA00007998"/>
    </source>
</evidence>
<sequence length="374" mass="41718">MTKNNEKVIMLGKIKISSRQFSILIAIYMIGSAILNIPAMLQIVAKQDTWISTIVALVVGLCVLPLYIYLGNRFAHANFTWYIEKLLGKWLGKIVALLFLVTFPAIVAILTLRNIGDFMTTQILEDTPIQAILIIILSVVIMGARLGLEPLARAAELFFPFIMVLLIVFIVLAFPHINFNNVQPVLENGLKPVLKASLIFIAYPFLEPIILSMLFPSVQHTEKNGKALFTGVLIGGFIMVVITILTILVLGTQTVSFAYPSYALAKLIRLGDFLVRIEIIMAVIWFITIFVRLALLFYISIVGIAQVLNLKDYRSLTFPIALLLVPLSLLAFPNAAYFQEFTPIWTIHALVMGFIFPLLLWLIDILKGGGKKTP</sequence>
<dbReference type="GO" id="GO:0009847">
    <property type="term" value="P:spore germination"/>
    <property type="evidence" value="ECO:0007669"/>
    <property type="project" value="InterPro"/>
</dbReference>
<feature type="transmembrane region" description="Helical" evidence="8">
    <location>
        <begin position="157"/>
        <end position="177"/>
    </location>
</feature>
<dbReference type="Gene3D" id="1.20.1740.10">
    <property type="entry name" value="Amino acid/polyamine transporter I"/>
    <property type="match status" value="1"/>
</dbReference>
<dbReference type="NCBIfam" id="TIGR00912">
    <property type="entry name" value="2A0309"/>
    <property type="match status" value="1"/>
</dbReference>
<feature type="transmembrane region" description="Helical" evidence="8">
    <location>
        <begin position="50"/>
        <end position="70"/>
    </location>
</feature>
<gene>
    <name evidence="9" type="ORF">EJP82_16125</name>
</gene>
<keyword evidence="3" id="KW-0813">Transport</keyword>
<dbReference type="OrthoDB" id="2078716at2"/>
<dbReference type="AlphaFoldDB" id="A0A3S1DN64"/>
<keyword evidence="10" id="KW-1185">Reference proteome</keyword>
<dbReference type="Pfam" id="PF03845">
    <property type="entry name" value="Spore_permease"/>
    <property type="match status" value="1"/>
</dbReference>
<feature type="transmembrane region" description="Helical" evidence="8">
    <location>
        <begin position="129"/>
        <end position="148"/>
    </location>
</feature>
<dbReference type="EMBL" id="RZNY01000013">
    <property type="protein sequence ID" value="RUT45206.1"/>
    <property type="molecule type" value="Genomic_DNA"/>
</dbReference>
<reference evidence="9 10" key="1">
    <citation type="submission" date="2018-12" db="EMBL/GenBank/DDBJ databases">
        <authorList>
            <person name="Sun L."/>
            <person name="Chen Z."/>
        </authorList>
    </citation>
    <scope>NUCLEOTIDE SEQUENCE [LARGE SCALE GENOMIC DNA]</scope>
    <source>
        <strain evidence="9 10">DSM 15890</strain>
    </source>
</reference>
<keyword evidence="4" id="KW-0309">Germination</keyword>
<dbReference type="GO" id="GO:0016020">
    <property type="term" value="C:membrane"/>
    <property type="evidence" value="ECO:0007669"/>
    <property type="project" value="UniProtKB-SubCell"/>
</dbReference>
<evidence type="ECO:0000256" key="4">
    <source>
        <dbReference type="ARBA" id="ARBA00022544"/>
    </source>
</evidence>
<feature type="transmembrane region" description="Helical" evidence="8">
    <location>
        <begin position="21"/>
        <end position="44"/>
    </location>
</feature>